<evidence type="ECO:0000313" key="2">
    <source>
        <dbReference type="Proteomes" id="UP000240399"/>
    </source>
</evidence>
<protein>
    <submittedName>
        <fullName evidence="1">Uncharacterized protein</fullName>
    </submittedName>
</protein>
<accession>A0AC59HBM6</accession>
<sequence length="395" mass="47364">MSNINIIYMNKSYIQMDNLPNFHRGLIIVKPYGTYIRKRQKNIIVKSKIIKSIIEENLLLIENKVGFGIIRLGTPTKINLIEFSKLRKYHMITESDRKDWWPNYKYLYAYKIIKTKFFKIPLLLDYMTGPQITVLPKNITVKKIFIGMSGYYYKYMYPMGTKNILDYYSNALNSVEINSTFYRFPDKSLISNLKNYNLTYSIKVNQYITHSKKLKEIGKYWKQFYYAFSKIHDKIFCFLFQFSPRFHFNSDNFKRLEKLAFVLNKKHRYAFEFRDMSWFNNSDIFNLFKNNNWMIVISNLINNNYWAGDLKDGYNPFLGNYSLTSDSIYIRMHGTTGQYTGSYDDNEFKKIYNFISKKPIKYAFIYFNNTDDGHALENSIRLRNKFNLLNNEIDI</sequence>
<name>A0AC59HBM6_9VIRU</name>
<dbReference type="Proteomes" id="UP000240399">
    <property type="component" value="Segment"/>
</dbReference>
<dbReference type="EMBL" id="KY523104">
    <property type="protein sequence ID" value="AUL77472.3"/>
    <property type="molecule type" value="Genomic_DNA"/>
</dbReference>
<reference evidence="1 2" key="1">
    <citation type="journal article" date="2018" name="Nat. Commun.">
        <title>Tailed giant Tupanvirus possesses the most complete translational apparatus of the known virosphere.</title>
        <authorList>
            <person name="Abrahao J."/>
            <person name="Silva L."/>
            <person name="Silva L.S."/>
            <person name="Khalil J.Y.B."/>
            <person name="Rodrigues R."/>
            <person name="Arantes T."/>
            <person name="Assis F."/>
            <person name="Boratto P."/>
            <person name="Andrade M."/>
            <person name="Kroon E.G."/>
            <person name="Ribeiro B."/>
            <person name="Bergier I."/>
            <person name="Seligmann H."/>
            <person name="Ghigo E."/>
            <person name="Colson P."/>
            <person name="Levasseur A."/>
            <person name="Kroemer G."/>
            <person name="Raoult D."/>
            <person name="La Scola B."/>
        </authorList>
    </citation>
    <scope>NUCLEOTIDE SEQUENCE [LARGE SCALE GENOMIC DNA]</scope>
    <source>
        <strain evidence="1">Soda lake</strain>
    </source>
</reference>
<evidence type="ECO:0000313" key="1">
    <source>
        <dbReference type="EMBL" id="AUL77472.3"/>
    </source>
</evidence>
<keyword evidence="2" id="KW-1185">Reference proteome</keyword>
<organism evidence="1 2">
    <name type="scientific">Tupanvirus soda lake</name>
    <dbReference type="NCBI Taxonomy" id="2126985"/>
    <lineage>
        <taxon>Viruses</taxon>
        <taxon>Varidnaviria</taxon>
        <taxon>Bamfordvirae</taxon>
        <taxon>Nucleocytoviricota</taxon>
        <taxon>Megaviricetes</taxon>
        <taxon>Imitervirales</taxon>
        <taxon>Mimiviridae</taxon>
        <taxon>Megamimivirinae</taxon>
        <taxon>Tupanvirus</taxon>
        <taxon>Tupanvirus salinum</taxon>
    </lineage>
</organism>
<proteinExistence type="predicted"/>